<evidence type="ECO:0000313" key="9">
    <source>
        <dbReference type="Proteomes" id="UP000320496"/>
    </source>
</evidence>
<evidence type="ECO:0000256" key="3">
    <source>
        <dbReference type="SAM" id="MobiDB-lite"/>
    </source>
</evidence>
<feature type="domain" description="Multidrug resistance protein MdtA-like alpha-helical hairpin" evidence="5">
    <location>
        <begin position="163"/>
        <end position="225"/>
    </location>
</feature>
<dbReference type="InterPro" id="IPR058625">
    <property type="entry name" value="MdtA-like_BSH"/>
</dbReference>
<dbReference type="InterPro" id="IPR006143">
    <property type="entry name" value="RND_pump_MFP"/>
</dbReference>
<sequence length="435" mass="47720">MTPSASSTTAPSITATPAAPPPSIILDHEGEELPSVPPPPQWKWYQIIPTLLLLTVTVAGLFLAGLIPRVQRQEALAAETERVRNQRPRVAVTHPRAEAPTTEALLPGDVRPMEETVIHARTEGYVSRWTADIGEVVTQGALLVELSTPEIDQQLREAEAEVTRLRAELRRVEAEAKLAELTWRRYETLRDRDATTQQELDQSLAEKDAAAAAVTSSEAAIRSAEARVQRFRQLLSFAHITAPFTGTITARSVEVGQLVTNGNENGQELYTLARTDPVRVFIDVPQVYASGVRIGAGATILVRERPDRVFEGTVTRTAGALDPATRTLRTEVQVPNEERLLLTGAYVQVRLEVERSAPRWLLPATALMFNADGTRLAIVDADSRVRFRDVDVAGEFDTEVGIASGISEEDLVITNPGEHLADNMLVERVEAKTEE</sequence>
<dbReference type="Proteomes" id="UP000320496">
    <property type="component" value="Chromosome"/>
</dbReference>
<keyword evidence="9" id="KW-1185">Reference proteome</keyword>
<keyword evidence="4" id="KW-1133">Transmembrane helix</keyword>
<dbReference type="InterPro" id="IPR058792">
    <property type="entry name" value="Beta-barrel_RND_2"/>
</dbReference>
<evidence type="ECO:0000313" key="8">
    <source>
        <dbReference type="EMBL" id="QDU40922.1"/>
    </source>
</evidence>
<keyword evidence="4" id="KW-0812">Transmembrane</keyword>
<evidence type="ECO:0000256" key="1">
    <source>
        <dbReference type="ARBA" id="ARBA00009477"/>
    </source>
</evidence>
<dbReference type="GO" id="GO:0015562">
    <property type="term" value="F:efflux transmembrane transporter activity"/>
    <property type="evidence" value="ECO:0007669"/>
    <property type="project" value="TreeGrafter"/>
</dbReference>
<feature type="region of interest" description="Disordered" evidence="3">
    <location>
        <begin position="1"/>
        <end position="36"/>
    </location>
</feature>
<evidence type="ECO:0000259" key="7">
    <source>
        <dbReference type="Pfam" id="PF25954"/>
    </source>
</evidence>
<feature type="transmembrane region" description="Helical" evidence="4">
    <location>
        <begin position="44"/>
        <end position="67"/>
    </location>
</feature>
<feature type="coiled-coil region" evidence="2">
    <location>
        <begin position="148"/>
        <end position="182"/>
    </location>
</feature>
<dbReference type="PANTHER" id="PTHR30469">
    <property type="entry name" value="MULTIDRUG RESISTANCE PROTEIN MDTA"/>
    <property type="match status" value="1"/>
</dbReference>
<feature type="domain" description="CusB-like beta-barrel" evidence="7">
    <location>
        <begin position="280"/>
        <end position="352"/>
    </location>
</feature>
<dbReference type="OrthoDB" id="266524at2"/>
<feature type="compositionally biased region" description="Low complexity" evidence="3">
    <location>
        <begin position="1"/>
        <end position="17"/>
    </location>
</feature>
<dbReference type="SUPFAM" id="SSF111369">
    <property type="entry name" value="HlyD-like secretion proteins"/>
    <property type="match status" value="1"/>
</dbReference>
<evidence type="ECO:0000256" key="4">
    <source>
        <dbReference type="SAM" id="Phobius"/>
    </source>
</evidence>
<dbReference type="Pfam" id="PF25954">
    <property type="entry name" value="Beta-barrel_RND_2"/>
    <property type="match status" value="1"/>
</dbReference>
<dbReference type="EMBL" id="CP036275">
    <property type="protein sequence ID" value="QDU40922.1"/>
    <property type="molecule type" value="Genomic_DNA"/>
</dbReference>
<evidence type="ECO:0000256" key="2">
    <source>
        <dbReference type="SAM" id="Coils"/>
    </source>
</evidence>
<reference evidence="8 9" key="1">
    <citation type="submission" date="2019-02" db="EMBL/GenBank/DDBJ databases">
        <title>Deep-cultivation of Planctomycetes and their phenomic and genomic characterization uncovers novel biology.</title>
        <authorList>
            <person name="Wiegand S."/>
            <person name="Jogler M."/>
            <person name="Boedeker C."/>
            <person name="Pinto D."/>
            <person name="Vollmers J."/>
            <person name="Rivas-Marin E."/>
            <person name="Kohn T."/>
            <person name="Peeters S.H."/>
            <person name="Heuer A."/>
            <person name="Rast P."/>
            <person name="Oberbeckmann S."/>
            <person name="Bunk B."/>
            <person name="Jeske O."/>
            <person name="Meyerdierks A."/>
            <person name="Storesund J.E."/>
            <person name="Kallscheuer N."/>
            <person name="Luecker S."/>
            <person name="Lage O.M."/>
            <person name="Pohl T."/>
            <person name="Merkel B.J."/>
            <person name="Hornburger P."/>
            <person name="Mueller R.-W."/>
            <person name="Bruemmer F."/>
            <person name="Labrenz M."/>
            <person name="Spormann A.M."/>
            <person name="Op den Camp H."/>
            <person name="Overmann J."/>
            <person name="Amann R."/>
            <person name="Jetten M.S.M."/>
            <person name="Mascher T."/>
            <person name="Medema M.H."/>
            <person name="Devos D.P."/>
            <person name="Kaster A.-K."/>
            <person name="Ovreas L."/>
            <person name="Rohde M."/>
            <person name="Galperin M.Y."/>
            <person name="Jogler C."/>
        </authorList>
    </citation>
    <scope>NUCLEOTIDE SEQUENCE [LARGE SCALE GENOMIC DNA]</scope>
    <source>
        <strain evidence="8 9">Mal4</strain>
    </source>
</reference>
<gene>
    <name evidence="8" type="primary">mdtA_3</name>
    <name evidence="8" type="ORF">Mal4_52850</name>
</gene>
<comment type="similarity">
    <text evidence="1">Belongs to the membrane fusion protein (MFP) (TC 8.A.1) family.</text>
</comment>
<dbReference type="Pfam" id="PF25917">
    <property type="entry name" value="BSH_RND"/>
    <property type="match status" value="1"/>
</dbReference>
<dbReference type="PANTHER" id="PTHR30469:SF37">
    <property type="entry name" value="RAGD PROTEIN"/>
    <property type="match status" value="1"/>
</dbReference>
<dbReference type="RefSeq" id="WP_145372161.1">
    <property type="nucleotide sequence ID" value="NZ_CP036275.1"/>
</dbReference>
<keyword evidence="4" id="KW-0472">Membrane</keyword>
<name>A0A517ZEM4_9PLAN</name>
<feature type="domain" description="Multidrug resistance protein MdtA-like barrel-sandwich hybrid" evidence="6">
    <location>
        <begin position="118"/>
        <end position="265"/>
    </location>
</feature>
<keyword evidence="2" id="KW-0175">Coiled coil</keyword>
<dbReference type="GO" id="GO:1990281">
    <property type="term" value="C:efflux pump complex"/>
    <property type="evidence" value="ECO:0007669"/>
    <property type="project" value="TreeGrafter"/>
</dbReference>
<evidence type="ECO:0000259" key="6">
    <source>
        <dbReference type="Pfam" id="PF25917"/>
    </source>
</evidence>
<dbReference type="NCBIfam" id="TIGR01730">
    <property type="entry name" value="RND_mfp"/>
    <property type="match status" value="1"/>
</dbReference>
<protein>
    <submittedName>
        <fullName evidence="8">Multidrug resistance protein MdtA</fullName>
    </submittedName>
</protein>
<proteinExistence type="inferred from homology"/>
<dbReference type="Gene3D" id="2.40.50.100">
    <property type="match status" value="1"/>
</dbReference>
<dbReference type="Gene3D" id="2.40.30.170">
    <property type="match status" value="1"/>
</dbReference>
<dbReference type="KEGG" id="mri:Mal4_52850"/>
<evidence type="ECO:0000259" key="5">
    <source>
        <dbReference type="Pfam" id="PF25876"/>
    </source>
</evidence>
<accession>A0A517ZEM4</accession>
<organism evidence="8 9">
    <name type="scientific">Maioricimonas rarisocia</name>
    <dbReference type="NCBI Taxonomy" id="2528026"/>
    <lineage>
        <taxon>Bacteria</taxon>
        <taxon>Pseudomonadati</taxon>
        <taxon>Planctomycetota</taxon>
        <taxon>Planctomycetia</taxon>
        <taxon>Planctomycetales</taxon>
        <taxon>Planctomycetaceae</taxon>
        <taxon>Maioricimonas</taxon>
    </lineage>
</organism>
<dbReference type="Pfam" id="PF25876">
    <property type="entry name" value="HH_MFP_RND"/>
    <property type="match status" value="1"/>
</dbReference>
<dbReference type="Gene3D" id="1.10.287.470">
    <property type="entry name" value="Helix hairpin bin"/>
    <property type="match status" value="1"/>
</dbReference>
<dbReference type="AlphaFoldDB" id="A0A517ZEM4"/>
<dbReference type="Gene3D" id="2.40.420.20">
    <property type="match status" value="1"/>
</dbReference>
<dbReference type="InterPro" id="IPR058624">
    <property type="entry name" value="MdtA-like_HH"/>
</dbReference>